<dbReference type="EMBL" id="CYXY01000007">
    <property type="protein sequence ID" value="CUM92212.1"/>
    <property type="molecule type" value="Genomic_DNA"/>
</dbReference>
<protein>
    <recommendedName>
        <fullName evidence="1">DUF4325 domain-containing protein</fullName>
    </recommendedName>
</protein>
<gene>
    <name evidence="2" type="ORF">ERS852571_01394</name>
</gene>
<organism evidence="2 3">
    <name type="scientific">Anaerostipes hadrus</name>
    <dbReference type="NCBI Taxonomy" id="649756"/>
    <lineage>
        <taxon>Bacteria</taxon>
        <taxon>Bacillati</taxon>
        <taxon>Bacillota</taxon>
        <taxon>Clostridia</taxon>
        <taxon>Lachnospirales</taxon>
        <taxon>Lachnospiraceae</taxon>
        <taxon>Anaerostipes</taxon>
    </lineage>
</organism>
<dbReference type="RefSeq" id="WP_044924134.1">
    <property type="nucleotide sequence ID" value="NZ_CYXY01000007.1"/>
</dbReference>
<dbReference type="Proteomes" id="UP000095553">
    <property type="component" value="Unassembled WGS sequence"/>
</dbReference>
<reference evidence="2 3" key="1">
    <citation type="submission" date="2015-09" db="EMBL/GenBank/DDBJ databases">
        <authorList>
            <consortium name="Pathogen Informatics"/>
        </authorList>
    </citation>
    <scope>NUCLEOTIDE SEQUENCE [LARGE SCALE GENOMIC DNA]</scope>
    <source>
        <strain evidence="2 3">2789STDY5834959</strain>
    </source>
</reference>
<evidence type="ECO:0000313" key="3">
    <source>
        <dbReference type="Proteomes" id="UP000095553"/>
    </source>
</evidence>
<name>A0A173SNZ9_ANAHA</name>
<sequence length="102" mass="11418">MMIQLKSFTKDAASRTKGLQLKTKLEHAIKEERNISVDFDGIDKFASPFFNNSFSALGIQYGFGTIEKIELLNISDNGKLVFDSSIENAKFLTMVKKSPLPL</sequence>
<accession>A0A173SNZ9</accession>
<proteinExistence type="predicted"/>
<dbReference type="AlphaFoldDB" id="A0A173SNZ9"/>
<evidence type="ECO:0000313" key="2">
    <source>
        <dbReference type="EMBL" id="CUM92212.1"/>
    </source>
</evidence>
<dbReference type="Pfam" id="PF14213">
    <property type="entry name" value="DUF4325"/>
    <property type="match status" value="1"/>
</dbReference>
<evidence type="ECO:0000259" key="1">
    <source>
        <dbReference type="Pfam" id="PF14213"/>
    </source>
</evidence>
<dbReference type="InterPro" id="IPR025474">
    <property type="entry name" value="DUF4325"/>
</dbReference>
<feature type="domain" description="DUF4325" evidence="1">
    <location>
        <begin position="23"/>
        <end position="78"/>
    </location>
</feature>